<dbReference type="InterPro" id="IPR007415">
    <property type="entry name" value="Nitrogenase_MoFe_mat_NifZ"/>
</dbReference>
<dbReference type="GO" id="GO:0009399">
    <property type="term" value="P:nitrogen fixation"/>
    <property type="evidence" value="ECO:0007669"/>
    <property type="project" value="InterPro"/>
</dbReference>
<gene>
    <name evidence="3" type="ORF">EV659_105136</name>
</gene>
<dbReference type="InParanoid" id="A0A4R2PIT1"/>
<evidence type="ECO:0000313" key="3">
    <source>
        <dbReference type="EMBL" id="TCP34508.1"/>
    </source>
</evidence>
<keyword evidence="4" id="KW-1185">Reference proteome</keyword>
<dbReference type="Proteomes" id="UP000295399">
    <property type="component" value="Unassembled WGS sequence"/>
</dbReference>
<dbReference type="Pfam" id="PF04319">
    <property type="entry name" value="NifZ"/>
    <property type="match status" value="1"/>
</dbReference>
<dbReference type="AlphaFoldDB" id="A0A4R2PIT1"/>
<reference evidence="3 4" key="1">
    <citation type="submission" date="2019-03" db="EMBL/GenBank/DDBJ databases">
        <title>Genomic Encyclopedia of Type Strains, Phase IV (KMG-IV): sequencing the most valuable type-strain genomes for metagenomic binning, comparative biology and taxonomic classification.</title>
        <authorList>
            <person name="Goeker M."/>
        </authorList>
    </citation>
    <scope>NUCLEOTIDE SEQUENCE [LARGE SCALE GENOMIC DNA]</scope>
    <source>
        <strain evidence="3 4">DSM 2132</strain>
    </source>
</reference>
<dbReference type="RefSeq" id="WP_132708437.1">
    <property type="nucleotide sequence ID" value="NZ_JACIGF010000005.1"/>
</dbReference>
<comment type="similarity">
    <text evidence="1">Belongs to the NifZ family.</text>
</comment>
<accession>A0A4R2PIT1</accession>
<proteinExistence type="inferred from homology"/>
<name>A0A4R2PIT1_RHOSA</name>
<evidence type="ECO:0000313" key="4">
    <source>
        <dbReference type="Proteomes" id="UP000295399"/>
    </source>
</evidence>
<dbReference type="EMBL" id="SLXO01000005">
    <property type="protein sequence ID" value="TCP34508.1"/>
    <property type="molecule type" value="Genomic_DNA"/>
</dbReference>
<comment type="caution">
    <text evidence="3">The sequence shown here is derived from an EMBL/GenBank/DDBJ whole genome shotgun (WGS) entry which is preliminary data.</text>
</comment>
<protein>
    <submittedName>
        <fullName evidence="3">Nitrogen fixation protein NifZ</fullName>
    </submittedName>
</protein>
<evidence type="ECO:0000256" key="1">
    <source>
        <dbReference type="ARBA" id="ARBA00008027"/>
    </source>
</evidence>
<sequence length="96" mass="10839">MTSLRTTDDHDIELYRPPVFQPGEKVLSRKYIRNDGTVPGSDIGAIVVAKGEVGYVRDVGTFLNRFYVYAVEFIDRRAVVGMRRDELVSLDQETGT</sequence>
<keyword evidence="2" id="KW-0535">Nitrogen fixation</keyword>
<dbReference type="OrthoDB" id="9801083at2"/>
<organism evidence="3 4">
    <name type="scientific">Rhodothalassium salexigens DSM 2132</name>
    <dbReference type="NCBI Taxonomy" id="1188247"/>
    <lineage>
        <taxon>Bacteria</taxon>
        <taxon>Pseudomonadati</taxon>
        <taxon>Pseudomonadota</taxon>
        <taxon>Alphaproteobacteria</taxon>
        <taxon>Rhodothalassiales</taxon>
        <taxon>Rhodothalassiaceae</taxon>
        <taxon>Rhodothalassium</taxon>
    </lineage>
</organism>
<evidence type="ECO:0000256" key="2">
    <source>
        <dbReference type="ARBA" id="ARBA00023231"/>
    </source>
</evidence>